<accession>A0A2N5J552</accession>
<dbReference type="InterPro" id="IPR015424">
    <property type="entry name" value="PyrdxlP-dep_Trfase"/>
</dbReference>
<evidence type="ECO:0000256" key="4">
    <source>
        <dbReference type="ARBA" id="ARBA00022898"/>
    </source>
</evidence>
<evidence type="ECO:0000256" key="1">
    <source>
        <dbReference type="ARBA" id="ARBA00001933"/>
    </source>
</evidence>
<evidence type="ECO:0000256" key="9">
    <source>
        <dbReference type="PIRSR" id="PIRSR001434-2"/>
    </source>
</evidence>
<dbReference type="InterPro" id="IPR015421">
    <property type="entry name" value="PyrdxlP-dep_Trfase_major"/>
</dbReference>
<evidence type="ECO:0000256" key="6">
    <source>
        <dbReference type="ARBA" id="ARBA00047199"/>
    </source>
</evidence>
<reference evidence="11 12" key="1">
    <citation type="submission" date="2017-07" db="EMBL/GenBank/DDBJ databases">
        <title>Bifidobacterium novel species.</title>
        <authorList>
            <person name="Lugli G.A."/>
            <person name="Milani C."/>
            <person name="Duranti S."/>
            <person name="Mangifesta M."/>
        </authorList>
    </citation>
    <scope>NUCLEOTIDE SEQUENCE [LARGE SCALE GENOMIC DNA]</scope>
    <source>
        <strain evidence="11 12">77</strain>
    </source>
</reference>
<dbReference type="GO" id="GO:0019346">
    <property type="term" value="P:transsulfuration"/>
    <property type="evidence" value="ECO:0007669"/>
    <property type="project" value="InterPro"/>
</dbReference>
<dbReference type="GO" id="GO:0004124">
    <property type="term" value="F:cysteine synthase activity"/>
    <property type="evidence" value="ECO:0007669"/>
    <property type="project" value="TreeGrafter"/>
</dbReference>
<evidence type="ECO:0000256" key="2">
    <source>
        <dbReference type="ARBA" id="ARBA00009077"/>
    </source>
</evidence>
<dbReference type="GO" id="GO:0018826">
    <property type="term" value="F:methionine gamma-lyase activity"/>
    <property type="evidence" value="ECO:0007669"/>
    <property type="project" value="UniProtKB-EC"/>
</dbReference>
<comment type="catalytic activity">
    <reaction evidence="8">
        <text>L-methionine + H2O = methanethiol + 2-oxobutanoate + NH4(+)</text>
        <dbReference type="Rhea" id="RHEA:23800"/>
        <dbReference type="ChEBI" id="CHEBI:15377"/>
        <dbReference type="ChEBI" id="CHEBI:16007"/>
        <dbReference type="ChEBI" id="CHEBI:16763"/>
        <dbReference type="ChEBI" id="CHEBI:28938"/>
        <dbReference type="ChEBI" id="CHEBI:57844"/>
        <dbReference type="EC" id="4.4.1.11"/>
    </reaction>
    <physiologicalReaction direction="left-to-right" evidence="8">
        <dbReference type="Rhea" id="RHEA:23801"/>
    </physiologicalReaction>
</comment>
<organism evidence="11 12">
    <name type="scientific">Bifidobacterium parmae</name>
    <dbReference type="NCBI Taxonomy" id="361854"/>
    <lineage>
        <taxon>Bacteria</taxon>
        <taxon>Bacillati</taxon>
        <taxon>Actinomycetota</taxon>
        <taxon>Actinomycetes</taxon>
        <taxon>Bifidobacteriales</taxon>
        <taxon>Bifidobacteriaceae</taxon>
        <taxon>Bifidobacterium</taxon>
    </lineage>
</organism>
<feature type="modified residue" description="N6-(pyridoxal phosphate)lysine" evidence="9">
    <location>
        <position position="246"/>
    </location>
</feature>
<dbReference type="SUPFAM" id="SSF53383">
    <property type="entry name" value="PLP-dependent transferases"/>
    <property type="match status" value="1"/>
</dbReference>
<dbReference type="GO" id="GO:0006535">
    <property type="term" value="P:cysteine biosynthetic process from serine"/>
    <property type="evidence" value="ECO:0007669"/>
    <property type="project" value="TreeGrafter"/>
</dbReference>
<dbReference type="AlphaFoldDB" id="A0A2N5J552"/>
<keyword evidence="4 9" id="KW-0663">Pyridoxal phosphate</keyword>
<keyword evidence="12" id="KW-1185">Reference proteome</keyword>
<dbReference type="InterPro" id="IPR006235">
    <property type="entry name" value="OAc-hSer/O-AcSer_sulfhydrylase"/>
</dbReference>
<dbReference type="EMBL" id="NMWT01000005">
    <property type="protein sequence ID" value="PLS29352.1"/>
    <property type="molecule type" value="Genomic_DNA"/>
</dbReference>
<dbReference type="Pfam" id="PF01053">
    <property type="entry name" value="Cys_Met_Meta_PP"/>
    <property type="match status" value="1"/>
</dbReference>
<dbReference type="GO" id="GO:0047982">
    <property type="term" value="F:homocysteine desulfhydrase activity"/>
    <property type="evidence" value="ECO:0007669"/>
    <property type="project" value="UniProtKB-EC"/>
</dbReference>
<dbReference type="Gene3D" id="3.40.640.10">
    <property type="entry name" value="Type I PLP-dependent aspartate aminotransferase-like (Major domain)"/>
    <property type="match status" value="1"/>
</dbReference>
<dbReference type="CDD" id="cd00614">
    <property type="entry name" value="CGS_like"/>
    <property type="match status" value="1"/>
</dbReference>
<dbReference type="PANTHER" id="PTHR43797">
    <property type="entry name" value="HOMOCYSTEINE/CYSTEINE SYNTHASE"/>
    <property type="match status" value="1"/>
</dbReference>
<dbReference type="GO" id="GO:0030170">
    <property type="term" value="F:pyridoxal phosphate binding"/>
    <property type="evidence" value="ECO:0007669"/>
    <property type="project" value="InterPro"/>
</dbReference>
<dbReference type="GO" id="GO:0071269">
    <property type="term" value="P:L-homocysteine biosynthetic process"/>
    <property type="evidence" value="ECO:0007669"/>
    <property type="project" value="TreeGrafter"/>
</dbReference>
<dbReference type="PIRSF" id="PIRSF001434">
    <property type="entry name" value="CGS"/>
    <property type="match status" value="1"/>
</dbReference>
<evidence type="ECO:0000256" key="10">
    <source>
        <dbReference type="RuleBase" id="RU362118"/>
    </source>
</evidence>
<evidence type="ECO:0000313" key="12">
    <source>
        <dbReference type="Proteomes" id="UP000235034"/>
    </source>
</evidence>
<comment type="catalytic activity">
    <reaction evidence="7">
        <text>L-homocysteine + H2O = 2-oxobutanoate + hydrogen sulfide + NH4(+) + H(+)</text>
        <dbReference type="Rhea" id="RHEA:14501"/>
        <dbReference type="ChEBI" id="CHEBI:15377"/>
        <dbReference type="ChEBI" id="CHEBI:15378"/>
        <dbReference type="ChEBI" id="CHEBI:16763"/>
        <dbReference type="ChEBI" id="CHEBI:28938"/>
        <dbReference type="ChEBI" id="CHEBI:29919"/>
        <dbReference type="ChEBI" id="CHEBI:58199"/>
        <dbReference type="EC" id="4.4.1.2"/>
    </reaction>
    <physiologicalReaction direction="left-to-right" evidence="7">
        <dbReference type="Rhea" id="RHEA:14502"/>
    </physiologicalReaction>
</comment>
<dbReference type="InterPro" id="IPR000277">
    <property type="entry name" value="Cys/Met-Metab_PyrdxlP-dep_enz"/>
</dbReference>
<comment type="cofactor">
    <cofactor evidence="1 10">
        <name>pyridoxal 5'-phosphate</name>
        <dbReference type="ChEBI" id="CHEBI:597326"/>
    </cofactor>
</comment>
<evidence type="ECO:0000313" key="11">
    <source>
        <dbReference type="EMBL" id="PLS29352.1"/>
    </source>
</evidence>
<comment type="caution">
    <text evidence="11">The sequence shown here is derived from an EMBL/GenBank/DDBJ whole genome shotgun (WGS) entry which is preliminary data.</text>
</comment>
<evidence type="ECO:0000256" key="3">
    <source>
        <dbReference type="ARBA" id="ARBA00022679"/>
    </source>
</evidence>
<dbReference type="GO" id="GO:0003961">
    <property type="term" value="F:O-acetylhomoserine aminocarboxypropyltransferase activity"/>
    <property type="evidence" value="ECO:0007669"/>
    <property type="project" value="TreeGrafter"/>
</dbReference>
<dbReference type="EC" id="4.4.1.2" evidence="5"/>
<dbReference type="GO" id="GO:0005737">
    <property type="term" value="C:cytoplasm"/>
    <property type="evidence" value="ECO:0007669"/>
    <property type="project" value="TreeGrafter"/>
</dbReference>
<dbReference type="InterPro" id="IPR015422">
    <property type="entry name" value="PyrdxlP-dep_Trfase_small"/>
</dbReference>
<dbReference type="FunFam" id="3.40.640.10:FF:000046">
    <property type="entry name" value="Cystathionine gamma-lyase"/>
    <property type="match status" value="1"/>
</dbReference>
<sequence>MAVNVSVNSGNGKSDGAATSIATSTATASAGALPAGALPADAAFATRAVHAGYVPADNGRAAVPPIYASAAFDLGDALRGDALAAGELDGFEYSRVANPTVDALERRVAALEGGIGAVAVGSGMAAVTYALMCAGEGGGRIIAPSNLYGASVDALGDFLPQFGIHTDFVKNVNDLDEVASKIGPDTRAIFAETVANPSTELLDIEPLARLAHEHGVALIVDNTVPTPYLLRPIEFGADVVVHSTTKGITGHGNAIGGVVVSGGTFDWANGRFPQFTARQQVISDDRNGEWHSFAGKYGKAAFIKRIRIKYLRTFGAVASPFNAYLSLVGLETLPQRVSRQVESARRIAAHLTRTPHVVKVNYSGLGNTPQFDLVGKYFPNGVGQILSFLVDGSADNVRRIIDGTRLFSYVPNIGDARSLIVDPAHITHREVPAEARVAAGVTDNLIRLSIGLEDAADLIADLDQAIAAAY</sequence>
<name>A0A2N5J552_9BIFI</name>
<proteinExistence type="inferred from homology"/>
<gene>
    <name evidence="11" type="ORF">Uis4E_0548</name>
</gene>
<dbReference type="PANTHER" id="PTHR43797:SF2">
    <property type="entry name" value="HOMOCYSTEINE_CYSTEINE SYNTHASE"/>
    <property type="match status" value="1"/>
</dbReference>
<dbReference type="Gene3D" id="3.90.1150.10">
    <property type="entry name" value="Aspartate Aminotransferase, domain 1"/>
    <property type="match status" value="1"/>
</dbReference>
<evidence type="ECO:0000256" key="5">
    <source>
        <dbReference type="ARBA" id="ARBA00047175"/>
    </source>
</evidence>
<evidence type="ECO:0000256" key="7">
    <source>
        <dbReference type="ARBA" id="ARBA00048780"/>
    </source>
</evidence>
<protein>
    <recommendedName>
        <fullName evidence="5">homocysteine desulfhydrase</fullName>
        <ecNumber evidence="5">4.4.1.2</ecNumber>
    </recommendedName>
    <alternativeName>
        <fullName evidence="6">Homocysteine desulfhydrase</fullName>
    </alternativeName>
</protein>
<evidence type="ECO:0000256" key="8">
    <source>
        <dbReference type="ARBA" id="ARBA00052699"/>
    </source>
</evidence>
<dbReference type="Proteomes" id="UP000235034">
    <property type="component" value="Unassembled WGS sequence"/>
</dbReference>
<dbReference type="RefSeq" id="WP_243394290.1">
    <property type="nucleotide sequence ID" value="NZ_NMWT01000005.1"/>
</dbReference>
<comment type="similarity">
    <text evidence="2 10">Belongs to the trans-sulfuration enzymes family.</text>
</comment>
<keyword evidence="3 11" id="KW-0808">Transferase</keyword>